<reference evidence="2" key="1">
    <citation type="journal article" date="2023" name="Mol. Ecol. Resour.">
        <title>Chromosome-level genome assembly of a triploid poplar Populus alba 'Berolinensis'.</title>
        <authorList>
            <person name="Chen S."/>
            <person name="Yu Y."/>
            <person name="Wang X."/>
            <person name="Wang S."/>
            <person name="Zhang T."/>
            <person name="Zhou Y."/>
            <person name="He R."/>
            <person name="Meng N."/>
            <person name="Wang Y."/>
            <person name="Liu W."/>
            <person name="Liu Z."/>
            <person name="Liu J."/>
            <person name="Guo Q."/>
            <person name="Huang H."/>
            <person name="Sederoff R.R."/>
            <person name="Wang G."/>
            <person name="Qu G."/>
            <person name="Chen S."/>
        </authorList>
    </citation>
    <scope>NUCLEOTIDE SEQUENCE</scope>
    <source>
        <strain evidence="2">SC-2020</strain>
    </source>
</reference>
<evidence type="ECO:0000313" key="2">
    <source>
        <dbReference type="EMBL" id="KAJ6969426.1"/>
    </source>
</evidence>
<feature type="compositionally biased region" description="Polar residues" evidence="1">
    <location>
        <begin position="1"/>
        <end position="17"/>
    </location>
</feature>
<accession>A0AAD6PVT4</accession>
<evidence type="ECO:0000313" key="3">
    <source>
        <dbReference type="Proteomes" id="UP001164929"/>
    </source>
</evidence>
<protein>
    <submittedName>
        <fullName evidence="2">Uncharacterized protein</fullName>
    </submittedName>
</protein>
<dbReference type="AlphaFoldDB" id="A0AAD6PVT4"/>
<comment type="caution">
    <text evidence="2">The sequence shown here is derived from an EMBL/GenBank/DDBJ whole genome shotgun (WGS) entry which is preliminary data.</text>
</comment>
<proteinExistence type="predicted"/>
<dbReference type="EMBL" id="JAQIZT010000015">
    <property type="protein sequence ID" value="KAJ6969426.1"/>
    <property type="molecule type" value="Genomic_DNA"/>
</dbReference>
<dbReference type="Proteomes" id="UP001164929">
    <property type="component" value="Chromosome 15"/>
</dbReference>
<name>A0AAD6PVT4_9ROSI</name>
<evidence type="ECO:0000256" key="1">
    <source>
        <dbReference type="SAM" id="MobiDB-lite"/>
    </source>
</evidence>
<keyword evidence="3" id="KW-1185">Reference proteome</keyword>
<gene>
    <name evidence="2" type="ORF">NC653_034065</name>
</gene>
<organism evidence="2 3">
    <name type="scientific">Populus alba x Populus x berolinensis</name>
    <dbReference type="NCBI Taxonomy" id="444605"/>
    <lineage>
        <taxon>Eukaryota</taxon>
        <taxon>Viridiplantae</taxon>
        <taxon>Streptophyta</taxon>
        <taxon>Embryophyta</taxon>
        <taxon>Tracheophyta</taxon>
        <taxon>Spermatophyta</taxon>
        <taxon>Magnoliopsida</taxon>
        <taxon>eudicotyledons</taxon>
        <taxon>Gunneridae</taxon>
        <taxon>Pentapetalae</taxon>
        <taxon>rosids</taxon>
        <taxon>fabids</taxon>
        <taxon>Malpighiales</taxon>
        <taxon>Salicaceae</taxon>
        <taxon>Saliceae</taxon>
        <taxon>Populus</taxon>
    </lineage>
</organism>
<feature type="region of interest" description="Disordered" evidence="1">
    <location>
        <begin position="1"/>
        <end position="43"/>
    </location>
</feature>
<sequence>MSLFSSKHTSIPSFSLHSKQKKRESQTQLGNRFNNRRSSSSFRARSYSKTVVVGFLRLKKGL</sequence>
<feature type="compositionally biased region" description="Low complexity" evidence="1">
    <location>
        <begin position="31"/>
        <end position="43"/>
    </location>
</feature>